<dbReference type="EMBL" id="PEJP01000036">
    <property type="protein sequence ID" value="RYO55720.1"/>
    <property type="molecule type" value="Genomic_DNA"/>
</dbReference>
<reference evidence="3" key="1">
    <citation type="journal article" date="2019" name="bioRxiv">
        <title>Genomics, evolutionary history and diagnostics of the Alternaria alternata species group including apple and Asian pear pathotypes.</title>
        <authorList>
            <person name="Armitage A.D."/>
            <person name="Cockerton H.M."/>
            <person name="Sreenivasaprasad S."/>
            <person name="Woodhall J.W."/>
            <person name="Lane C.R."/>
            <person name="Harrison R.J."/>
            <person name="Clarkson J.P."/>
        </authorList>
    </citation>
    <scope>NUCLEOTIDE SEQUENCE [LARGE SCALE GENOMIC DNA]</scope>
    <source>
        <strain evidence="3">RGR 97.0016</strain>
    </source>
</reference>
<evidence type="ECO:0000256" key="1">
    <source>
        <dbReference type="SAM" id="MobiDB-lite"/>
    </source>
</evidence>
<feature type="region of interest" description="Disordered" evidence="1">
    <location>
        <begin position="319"/>
        <end position="341"/>
    </location>
</feature>
<accession>A0A4Q4RGD6</accession>
<evidence type="ECO:0000313" key="2">
    <source>
        <dbReference type="EMBL" id="RYO55720.1"/>
    </source>
</evidence>
<dbReference type="Proteomes" id="UP000293823">
    <property type="component" value="Unassembled WGS sequence"/>
</dbReference>
<sequence length="426" mass="48683">MDNLVSQPQYAYVKAVLLFREDLDRFGDHHLEIRKLKKLFKSLRFETQSYHISTDYPHKVFELVQDEHDYFTRKKRALGAPCLFIIYHLGYADKYGGDYTGRETMQHIWKIWRSPREGGPYLQWSRIQRMFSEAIFDILVILDCSHLIIDAAIRSRDPHDGLYGRIELLAATSNTAKTGQPEGGSFTNAVTTTMRDMITKYGSIDIAELHALLVQQASNSYTVPIYVPLREGASEQTLVLERLLGEQEQRVTNWKEPMISHSSAGGFLSRLNSLPYAGKEPFRNDTSSQPPGGETIDSLNDFSILKQRPRSKKTFPTRNIHTTKADNSHLHPNLKGERTRSLPKSALSLDEILTPYSTFTIGLRLVKAVAQRLIKDTKAFADLEPISQIPPLEIGTWLEVFAWRLHEESTTPLEWKASVCLFEESR</sequence>
<keyword evidence="3" id="KW-1185">Reference proteome</keyword>
<feature type="compositionally biased region" description="Basic and acidic residues" evidence="1">
    <location>
        <begin position="323"/>
        <end position="340"/>
    </location>
</feature>
<evidence type="ECO:0000313" key="3">
    <source>
        <dbReference type="Proteomes" id="UP000293823"/>
    </source>
</evidence>
<dbReference type="OrthoDB" id="1911848at2759"/>
<feature type="region of interest" description="Disordered" evidence="1">
    <location>
        <begin position="278"/>
        <end position="301"/>
    </location>
</feature>
<organism evidence="2 3">
    <name type="scientific">Alternaria arborescens</name>
    <dbReference type="NCBI Taxonomy" id="156630"/>
    <lineage>
        <taxon>Eukaryota</taxon>
        <taxon>Fungi</taxon>
        <taxon>Dikarya</taxon>
        <taxon>Ascomycota</taxon>
        <taxon>Pezizomycotina</taxon>
        <taxon>Dothideomycetes</taxon>
        <taxon>Pleosporomycetidae</taxon>
        <taxon>Pleosporales</taxon>
        <taxon>Pleosporineae</taxon>
        <taxon>Pleosporaceae</taxon>
        <taxon>Alternaria</taxon>
        <taxon>Alternaria sect. Alternaria</taxon>
    </lineage>
</organism>
<comment type="caution">
    <text evidence="2">The sequence shown here is derived from an EMBL/GenBank/DDBJ whole genome shotgun (WGS) entry which is preliminary data.</text>
</comment>
<protein>
    <submittedName>
        <fullName evidence="2">Uncharacterized protein</fullName>
    </submittedName>
</protein>
<proteinExistence type="predicted"/>
<name>A0A4Q4RGD6_9PLEO</name>
<dbReference type="AlphaFoldDB" id="A0A4Q4RGD6"/>
<gene>
    <name evidence="2" type="ORF">AA0113_g8560</name>
</gene>